<accession>A0ABX3A5G2</accession>
<proteinExistence type="predicted"/>
<sequence>MDVNPIIPILANKVGRITTGAPIKEIYECNLLMFSCIRDLGLKHRQLVSSVLGCSAKFSRQISLLKSDVIKSIASSSECQFFLSEEETILLKNFKKMKINLTCQS</sequence>
<protein>
    <submittedName>
        <fullName evidence="1">Uncharacterized protein</fullName>
    </submittedName>
</protein>
<dbReference type="EMBL" id="MDTU01000003">
    <property type="protein sequence ID" value="ODN41339.1"/>
    <property type="molecule type" value="Genomic_DNA"/>
</dbReference>
<name>A0ABX3A5G2_9GAMM</name>
<comment type="caution">
    <text evidence="1">The sequence shown here is derived from an EMBL/GenBank/DDBJ whole genome shotgun (WGS) entry which is preliminary data.</text>
</comment>
<keyword evidence="2" id="KW-1185">Reference proteome</keyword>
<evidence type="ECO:0000313" key="1">
    <source>
        <dbReference type="EMBL" id="ODN41339.1"/>
    </source>
</evidence>
<gene>
    <name evidence="1" type="ORF">BGC07_16340</name>
</gene>
<evidence type="ECO:0000313" key="2">
    <source>
        <dbReference type="Proteomes" id="UP000094329"/>
    </source>
</evidence>
<reference evidence="1 2" key="1">
    <citation type="submission" date="2016-08" db="EMBL/GenBank/DDBJ databases">
        <title>Draft genome sequence of Candidatus Piscirickettsia litoralis, from seawater.</title>
        <authorList>
            <person name="Wan X."/>
            <person name="Lee A.J."/>
            <person name="Hou S."/>
            <person name="Donachie S.P."/>
        </authorList>
    </citation>
    <scope>NUCLEOTIDE SEQUENCE [LARGE SCALE GENOMIC DNA]</scope>
    <source>
        <strain evidence="1 2">Y2</strain>
    </source>
</reference>
<dbReference type="Proteomes" id="UP000094329">
    <property type="component" value="Unassembled WGS sequence"/>
</dbReference>
<organism evidence="1 2">
    <name type="scientific">Piscirickettsia litoralis</name>
    <dbReference type="NCBI Taxonomy" id="1891921"/>
    <lineage>
        <taxon>Bacteria</taxon>
        <taxon>Pseudomonadati</taxon>
        <taxon>Pseudomonadota</taxon>
        <taxon>Gammaproteobacteria</taxon>
        <taxon>Thiotrichales</taxon>
        <taxon>Piscirickettsiaceae</taxon>
        <taxon>Piscirickettsia</taxon>
    </lineage>
</organism>